<protein>
    <submittedName>
        <fullName evidence="2">Uncharacterized protein</fullName>
    </submittedName>
</protein>
<accession>A0A9E6XVB8</accession>
<dbReference type="AlphaFoldDB" id="A0A9E6XVB8"/>
<dbReference type="RefSeq" id="WP_259314721.1">
    <property type="nucleotide sequence ID" value="NZ_CP087164.1"/>
</dbReference>
<keyword evidence="3" id="KW-1185">Reference proteome</keyword>
<evidence type="ECO:0000256" key="1">
    <source>
        <dbReference type="SAM" id="Phobius"/>
    </source>
</evidence>
<evidence type="ECO:0000313" key="3">
    <source>
        <dbReference type="Proteomes" id="UP001162834"/>
    </source>
</evidence>
<feature type="transmembrane region" description="Helical" evidence="1">
    <location>
        <begin position="13"/>
        <end position="42"/>
    </location>
</feature>
<evidence type="ECO:0000313" key="2">
    <source>
        <dbReference type="EMBL" id="UGS35059.1"/>
    </source>
</evidence>
<dbReference type="Proteomes" id="UP001162834">
    <property type="component" value="Chromosome"/>
</dbReference>
<dbReference type="EMBL" id="CP087164">
    <property type="protein sequence ID" value="UGS35059.1"/>
    <property type="molecule type" value="Genomic_DNA"/>
</dbReference>
<keyword evidence="1" id="KW-0812">Transmembrane</keyword>
<gene>
    <name evidence="2" type="ORF">DSM104329_01443</name>
</gene>
<reference evidence="2" key="1">
    <citation type="journal article" date="2022" name="Int. J. Syst. Evol. Microbiol.">
        <title>Pseudomonas aegrilactucae sp. nov. and Pseudomonas morbosilactucae sp. nov., pathogens causing bacterial rot of lettuce in Japan.</title>
        <authorList>
            <person name="Sawada H."/>
            <person name="Fujikawa T."/>
            <person name="Satou M."/>
        </authorList>
    </citation>
    <scope>NUCLEOTIDE SEQUENCE</scope>
    <source>
        <strain evidence="2">0166_1</strain>
    </source>
</reference>
<proteinExistence type="predicted"/>
<sequence>MSDPLIILRNLDLVLVVVALPVFLIAGWPMAGYAAGAGAWIAQRLISQYATRKAKETDDLKKMAGIMTGSMIGRGWLVALTILIVGLAVSDEAGLAAAVLFVVIFTASFTAGIIIRPFDTPHQPTT</sequence>
<feature type="transmembrane region" description="Helical" evidence="1">
    <location>
        <begin position="95"/>
        <end position="115"/>
    </location>
</feature>
<keyword evidence="1" id="KW-0472">Membrane</keyword>
<dbReference type="KEGG" id="sbae:DSM104329_01443"/>
<feature type="transmembrane region" description="Helical" evidence="1">
    <location>
        <begin position="63"/>
        <end position="89"/>
    </location>
</feature>
<keyword evidence="1" id="KW-1133">Transmembrane helix</keyword>
<organism evidence="2 3">
    <name type="scientific">Capillimicrobium parvum</name>
    <dbReference type="NCBI Taxonomy" id="2884022"/>
    <lineage>
        <taxon>Bacteria</taxon>
        <taxon>Bacillati</taxon>
        <taxon>Actinomycetota</taxon>
        <taxon>Thermoleophilia</taxon>
        <taxon>Solirubrobacterales</taxon>
        <taxon>Capillimicrobiaceae</taxon>
        <taxon>Capillimicrobium</taxon>
    </lineage>
</organism>
<name>A0A9E6XVB8_9ACTN</name>